<dbReference type="SUPFAM" id="SSF55347">
    <property type="entry name" value="Glyceraldehyde-3-phosphate dehydrogenase-like, C-terminal domain"/>
    <property type="match status" value="1"/>
</dbReference>
<dbReference type="EC" id="1.3.1.20" evidence="3"/>
<evidence type="ECO:0000256" key="4">
    <source>
        <dbReference type="ARBA" id="ARBA00038984"/>
    </source>
</evidence>
<evidence type="ECO:0000313" key="14">
    <source>
        <dbReference type="RefSeq" id="XP_034254346.1"/>
    </source>
</evidence>
<dbReference type="KEGG" id="tpal:117653083"/>
<dbReference type="EC" id="1.1.1.179" evidence="4"/>
<evidence type="ECO:0000256" key="8">
    <source>
        <dbReference type="ARBA" id="ARBA00043025"/>
    </source>
</evidence>
<dbReference type="GO" id="GO:0000166">
    <property type="term" value="F:nucleotide binding"/>
    <property type="evidence" value="ECO:0007669"/>
    <property type="project" value="InterPro"/>
</dbReference>
<dbReference type="PANTHER" id="PTHR22604:SF105">
    <property type="entry name" value="TRANS-1,2-DIHYDROBENZENE-1,2-DIOL DEHYDROGENASE"/>
    <property type="match status" value="1"/>
</dbReference>
<evidence type="ECO:0000256" key="2">
    <source>
        <dbReference type="ARBA" id="ARBA00023002"/>
    </source>
</evidence>
<dbReference type="Gene3D" id="3.30.360.10">
    <property type="entry name" value="Dihydrodipicolinate Reductase, domain 2"/>
    <property type="match status" value="1"/>
</dbReference>
<evidence type="ECO:0000256" key="9">
    <source>
        <dbReference type="ARBA" id="ARBA00047423"/>
    </source>
</evidence>
<feature type="domain" description="GFO/IDH/MocA-like oxidoreductase" evidence="12">
    <location>
        <begin position="132"/>
        <end position="247"/>
    </location>
</feature>
<dbReference type="RefSeq" id="XP_034254346.1">
    <property type="nucleotide sequence ID" value="XM_034398455.1"/>
</dbReference>
<dbReference type="OrthoDB" id="2129491at2759"/>
<keyword evidence="13" id="KW-1185">Reference proteome</keyword>
<dbReference type="GO" id="GO:0047837">
    <property type="term" value="F:D-xylose 1-dehydrogenase (NADP+) activity"/>
    <property type="evidence" value="ECO:0007669"/>
    <property type="project" value="UniProtKB-EC"/>
</dbReference>
<evidence type="ECO:0000256" key="6">
    <source>
        <dbReference type="ARBA" id="ARBA00042926"/>
    </source>
</evidence>
<dbReference type="InParanoid" id="A0A6P9AFG5"/>
<name>A0A6P9AFG5_THRPL</name>
<evidence type="ECO:0000259" key="11">
    <source>
        <dbReference type="Pfam" id="PF01408"/>
    </source>
</evidence>
<feature type="domain" description="Gfo/Idh/MocA-like oxidoreductase N-terminal" evidence="11">
    <location>
        <begin position="4"/>
        <end position="121"/>
    </location>
</feature>
<evidence type="ECO:0000256" key="7">
    <source>
        <dbReference type="ARBA" id="ARBA00042988"/>
    </source>
</evidence>
<comment type="similarity">
    <text evidence="1">Belongs to the Gfo/Idh/MocA family.</text>
</comment>
<dbReference type="PANTHER" id="PTHR22604">
    <property type="entry name" value="OXIDOREDUCTASES"/>
    <property type="match status" value="1"/>
</dbReference>
<evidence type="ECO:0000256" key="3">
    <source>
        <dbReference type="ARBA" id="ARBA00038853"/>
    </source>
</evidence>
<evidence type="ECO:0000256" key="10">
    <source>
        <dbReference type="ARBA" id="ARBA00049233"/>
    </source>
</evidence>
<gene>
    <name evidence="14" type="primary">LOC117653083</name>
</gene>
<keyword evidence="2" id="KW-0560">Oxidoreductase</keyword>
<protein>
    <recommendedName>
        <fullName evidence="5">Trans-1,2-dihydrobenzene-1,2-diol dehydrogenase</fullName>
        <ecNumber evidence="4">1.1.1.179</ecNumber>
        <ecNumber evidence="3">1.3.1.20</ecNumber>
    </recommendedName>
    <alternativeName>
        <fullName evidence="8">D-xylose 1-dehydrogenase</fullName>
    </alternativeName>
    <alternativeName>
        <fullName evidence="7">D-xylose-NADP dehydrogenase</fullName>
    </alternativeName>
    <alternativeName>
        <fullName evidence="6">Dimeric dihydrodiol dehydrogenase</fullName>
    </alternativeName>
</protein>
<dbReference type="InterPro" id="IPR000683">
    <property type="entry name" value="Gfo/Idh/MocA-like_OxRdtase_N"/>
</dbReference>
<dbReference type="FunCoup" id="A0A6P9AFG5">
    <property type="interactions" value="260"/>
</dbReference>
<organism evidence="14">
    <name type="scientific">Thrips palmi</name>
    <name type="common">Melon thrips</name>
    <dbReference type="NCBI Taxonomy" id="161013"/>
    <lineage>
        <taxon>Eukaryota</taxon>
        <taxon>Metazoa</taxon>
        <taxon>Ecdysozoa</taxon>
        <taxon>Arthropoda</taxon>
        <taxon>Hexapoda</taxon>
        <taxon>Insecta</taxon>
        <taxon>Pterygota</taxon>
        <taxon>Neoptera</taxon>
        <taxon>Paraneoptera</taxon>
        <taxon>Thysanoptera</taxon>
        <taxon>Terebrantia</taxon>
        <taxon>Thripoidea</taxon>
        <taxon>Thripidae</taxon>
        <taxon>Thrips</taxon>
    </lineage>
</organism>
<accession>A0A6P9AFG5</accession>
<dbReference type="InterPro" id="IPR050984">
    <property type="entry name" value="Gfo/Idh/MocA_domain"/>
</dbReference>
<reference evidence="14" key="1">
    <citation type="submission" date="2025-08" db="UniProtKB">
        <authorList>
            <consortium name="RefSeq"/>
        </authorList>
    </citation>
    <scope>IDENTIFICATION</scope>
    <source>
        <tissue evidence="14">Total insect</tissue>
    </source>
</reference>
<comment type="catalytic activity">
    <reaction evidence="9">
        <text>(1R,2R)-1,2-dihydrobenzene-1,2-diol + NADP(+) = catechol + NADPH + H(+)</text>
        <dbReference type="Rhea" id="RHEA:16729"/>
        <dbReference type="ChEBI" id="CHEBI:10702"/>
        <dbReference type="ChEBI" id="CHEBI:15378"/>
        <dbReference type="ChEBI" id="CHEBI:18135"/>
        <dbReference type="ChEBI" id="CHEBI:57783"/>
        <dbReference type="ChEBI" id="CHEBI:58349"/>
        <dbReference type="EC" id="1.3.1.20"/>
    </reaction>
</comment>
<dbReference type="InterPro" id="IPR036291">
    <property type="entry name" value="NAD(P)-bd_dom_sf"/>
</dbReference>
<dbReference type="Gene3D" id="3.40.50.720">
    <property type="entry name" value="NAD(P)-binding Rossmann-like Domain"/>
    <property type="match status" value="1"/>
</dbReference>
<evidence type="ECO:0000259" key="12">
    <source>
        <dbReference type="Pfam" id="PF22725"/>
    </source>
</evidence>
<dbReference type="InterPro" id="IPR055170">
    <property type="entry name" value="GFO_IDH_MocA-like_dom"/>
</dbReference>
<dbReference type="GeneID" id="117653083"/>
<dbReference type="SUPFAM" id="SSF51735">
    <property type="entry name" value="NAD(P)-binding Rossmann-fold domains"/>
    <property type="match status" value="1"/>
</dbReference>
<comment type="catalytic activity">
    <reaction evidence="10">
        <text>D-xylose + NADP(+) = D-xylono-1,5-lactone + NADPH + H(+)</text>
        <dbReference type="Rhea" id="RHEA:22000"/>
        <dbReference type="ChEBI" id="CHEBI:15378"/>
        <dbReference type="ChEBI" id="CHEBI:15867"/>
        <dbReference type="ChEBI" id="CHEBI:53455"/>
        <dbReference type="ChEBI" id="CHEBI:57783"/>
        <dbReference type="ChEBI" id="CHEBI:58349"/>
        <dbReference type="EC" id="1.1.1.179"/>
    </reaction>
</comment>
<dbReference type="Pfam" id="PF22725">
    <property type="entry name" value="GFO_IDH_MocA_C3"/>
    <property type="match status" value="1"/>
</dbReference>
<evidence type="ECO:0000256" key="5">
    <source>
        <dbReference type="ARBA" id="ARBA00040603"/>
    </source>
</evidence>
<dbReference type="Proteomes" id="UP000515158">
    <property type="component" value="Unplaced"/>
</dbReference>
<sequence length="330" mass="36497">MALRWGVACAGQICHDFLTAMGTLPAGDHQVVAVAARDMQRAKDFAALHKIPVAYASYEELAANKDVEIVYIGSVCTNHYEMATMFLQHGKHVLCEKPLTLSSRDTIALVELAKSKRRFFMEAVWSRFFPAYEYIREQLASGAIGDIVQVNANMTIHFPEGSRVRTKSQGGGTVLDFGVYVLQLVLMVFGPRMPLEVRAVGHVNNTGCDDATAVVLKYPGNRTAMVGTSALADMNNDAVIWGTKGFIKIVDPFWCPTKVVSGNETKEFPLPPGAHPYFNRNSSGLRFEADEVKRCIRQGLLECPKMMHEESITIAKIQDEIRKQIGVSIK</sequence>
<dbReference type="Pfam" id="PF01408">
    <property type="entry name" value="GFO_IDH_MocA"/>
    <property type="match status" value="1"/>
</dbReference>
<proteinExistence type="inferred from homology"/>
<dbReference type="AlphaFoldDB" id="A0A6P9AFG5"/>
<evidence type="ECO:0000313" key="13">
    <source>
        <dbReference type="Proteomes" id="UP000515158"/>
    </source>
</evidence>
<evidence type="ECO:0000256" key="1">
    <source>
        <dbReference type="ARBA" id="ARBA00010928"/>
    </source>
</evidence>
<dbReference type="GO" id="GO:0047115">
    <property type="term" value="F:trans-1,2-dihydrobenzene-1,2-diol dehydrogenase activity"/>
    <property type="evidence" value="ECO:0007669"/>
    <property type="project" value="UniProtKB-EC"/>
</dbReference>